<dbReference type="RefSeq" id="WP_072745129.1">
    <property type="nucleotide sequence ID" value="NZ_FQXR01000016.1"/>
</dbReference>
<keyword evidence="3" id="KW-1185">Reference proteome</keyword>
<keyword evidence="1" id="KW-1133">Transmembrane helix</keyword>
<protein>
    <submittedName>
        <fullName evidence="2">Uncharacterized protein</fullName>
    </submittedName>
</protein>
<feature type="transmembrane region" description="Helical" evidence="1">
    <location>
        <begin position="7"/>
        <end position="29"/>
    </location>
</feature>
<evidence type="ECO:0000313" key="3">
    <source>
        <dbReference type="Proteomes" id="UP000184389"/>
    </source>
</evidence>
<name>A0A1M5YVY7_9FIRM</name>
<feature type="transmembrane region" description="Helical" evidence="1">
    <location>
        <begin position="121"/>
        <end position="147"/>
    </location>
</feature>
<dbReference type="AlphaFoldDB" id="A0A1M5YVY7"/>
<organism evidence="2 3">
    <name type="scientific">Sporanaerobacter acetigenes DSM 13106</name>
    <dbReference type="NCBI Taxonomy" id="1123281"/>
    <lineage>
        <taxon>Bacteria</taxon>
        <taxon>Bacillati</taxon>
        <taxon>Bacillota</taxon>
        <taxon>Tissierellia</taxon>
        <taxon>Tissierellales</taxon>
        <taxon>Sporanaerobacteraceae</taxon>
        <taxon>Sporanaerobacter</taxon>
    </lineage>
</organism>
<keyword evidence="1" id="KW-0472">Membrane</keyword>
<dbReference type="EMBL" id="FQXR01000016">
    <property type="protein sequence ID" value="SHI16237.1"/>
    <property type="molecule type" value="Genomic_DNA"/>
</dbReference>
<feature type="transmembrane region" description="Helical" evidence="1">
    <location>
        <begin position="68"/>
        <end position="86"/>
    </location>
</feature>
<dbReference type="OrthoDB" id="2088043at2"/>
<evidence type="ECO:0000256" key="1">
    <source>
        <dbReference type="SAM" id="Phobius"/>
    </source>
</evidence>
<keyword evidence="1" id="KW-0812">Transmembrane</keyword>
<proteinExistence type="predicted"/>
<feature type="transmembrane region" description="Helical" evidence="1">
    <location>
        <begin position="35"/>
        <end position="56"/>
    </location>
</feature>
<reference evidence="2 3" key="1">
    <citation type="submission" date="2016-11" db="EMBL/GenBank/DDBJ databases">
        <authorList>
            <person name="Jaros S."/>
            <person name="Januszkiewicz K."/>
            <person name="Wedrychowicz H."/>
        </authorList>
    </citation>
    <scope>NUCLEOTIDE SEQUENCE [LARGE SCALE GENOMIC DNA]</scope>
    <source>
        <strain evidence="2 3">DSM 13106</strain>
    </source>
</reference>
<sequence length="169" mass="19411">MKNNIKALVLHLIIVIVSSILLIIFVATGPLFGKYTTNIVCRLFLTILLIIFYIYMGTFLDISKDKKYDFFVGSTIVVIGIGLWIYTFSITGKNLLEVPRELSEYWILFNIYHAPFTMIDFLLGIPLIPLLALFQNLLPSFLMGCGLRYKRLKMKEKSVRDSVDGEFIK</sequence>
<gene>
    <name evidence="2" type="ORF">SAMN02745180_02503</name>
</gene>
<accession>A0A1M5YVY7</accession>
<evidence type="ECO:0000313" key="2">
    <source>
        <dbReference type="EMBL" id="SHI16237.1"/>
    </source>
</evidence>
<dbReference type="Proteomes" id="UP000184389">
    <property type="component" value="Unassembled WGS sequence"/>
</dbReference>